<name>A0ABS4RNB8_PAEXY</name>
<organism evidence="2 3">
    <name type="scientific">Paenibacillus xylanexedens</name>
    <dbReference type="NCBI Taxonomy" id="528191"/>
    <lineage>
        <taxon>Bacteria</taxon>
        <taxon>Bacillati</taxon>
        <taxon>Bacillota</taxon>
        <taxon>Bacilli</taxon>
        <taxon>Bacillales</taxon>
        <taxon>Paenibacillaceae</taxon>
        <taxon>Paenibacillus</taxon>
    </lineage>
</organism>
<keyword evidence="3" id="KW-1185">Reference proteome</keyword>
<accession>A0ABS4RNB8</accession>
<dbReference type="EMBL" id="JAGIKV010000003">
    <property type="protein sequence ID" value="MBP2244392.1"/>
    <property type="molecule type" value="Genomic_DNA"/>
</dbReference>
<evidence type="ECO:0000256" key="1">
    <source>
        <dbReference type="SAM" id="Phobius"/>
    </source>
</evidence>
<keyword evidence="1" id="KW-0472">Membrane</keyword>
<proteinExistence type="predicted"/>
<comment type="caution">
    <text evidence="2">The sequence shown here is derived from an EMBL/GenBank/DDBJ whole genome shotgun (WGS) entry which is preliminary data.</text>
</comment>
<keyword evidence="1" id="KW-1133">Transmembrane helix</keyword>
<reference evidence="2 3" key="1">
    <citation type="submission" date="2021-03" db="EMBL/GenBank/DDBJ databases">
        <title>Genomic Encyclopedia of Type Strains, Phase IV (KMG-IV): sequencing the most valuable type-strain genomes for metagenomic binning, comparative biology and taxonomic classification.</title>
        <authorList>
            <person name="Goeker M."/>
        </authorList>
    </citation>
    <scope>NUCLEOTIDE SEQUENCE [LARGE SCALE GENOMIC DNA]</scope>
    <source>
        <strain evidence="2 3">DSM 21292</strain>
    </source>
</reference>
<sequence>MNSNQDLKQVNERLDQIEQKLDSLGHNQQNKRSPGMRFLIGFGITIAVIFVLLLTLGVIQFVSNVSNG</sequence>
<keyword evidence="1" id="KW-0812">Transmembrane</keyword>
<evidence type="ECO:0000313" key="2">
    <source>
        <dbReference type="EMBL" id="MBP2244392.1"/>
    </source>
</evidence>
<dbReference type="RefSeq" id="WP_211081413.1">
    <property type="nucleotide sequence ID" value="NZ_CBCSLC010000025.1"/>
</dbReference>
<dbReference type="Proteomes" id="UP000810207">
    <property type="component" value="Unassembled WGS sequence"/>
</dbReference>
<feature type="transmembrane region" description="Helical" evidence="1">
    <location>
        <begin position="38"/>
        <end position="62"/>
    </location>
</feature>
<protein>
    <submittedName>
        <fullName evidence="2">Tetrahydromethanopterin S-methyltransferase subunit G</fullName>
    </submittedName>
</protein>
<evidence type="ECO:0000313" key="3">
    <source>
        <dbReference type="Proteomes" id="UP000810207"/>
    </source>
</evidence>
<gene>
    <name evidence="2" type="ORF">J2Z28_001005</name>
</gene>